<dbReference type="Proteomes" id="UP001292094">
    <property type="component" value="Unassembled WGS sequence"/>
</dbReference>
<dbReference type="AlphaFoldDB" id="A0AAE1U525"/>
<gene>
    <name evidence="1" type="ORF">Pmani_019938</name>
</gene>
<evidence type="ECO:0000313" key="2">
    <source>
        <dbReference type="Proteomes" id="UP001292094"/>
    </source>
</evidence>
<evidence type="ECO:0000313" key="1">
    <source>
        <dbReference type="EMBL" id="KAK4308346.1"/>
    </source>
</evidence>
<name>A0AAE1U525_9EUCA</name>
<organism evidence="1 2">
    <name type="scientific">Petrolisthes manimaculis</name>
    <dbReference type="NCBI Taxonomy" id="1843537"/>
    <lineage>
        <taxon>Eukaryota</taxon>
        <taxon>Metazoa</taxon>
        <taxon>Ecdysozoa</taxon>
        <taxon>Arthropoda</taxon>
        <taxon>Crustacea</taxon>
        <taxon>Multicrustacea</taxon>
        <taxon>Malacostraca</taxon>
        <taxon>Eumalacostraca</taxon>
        <taxon>Eucarida</taxon>
        <taxon>Decapoda</taxon>
        <taxon>Pleocyemata</taxon>
        <taxon>Anomura</taxon>
        <taxon>Galatheoidea</taxon>
        <taxon>Porcellanidae</taxon>
        <taxon>Petrolisthes</taxon>
    </lineage>
</organism>
<accession>A0AAE1U525</accession>
<proteinExistence type="predicted"/>
<comment type="caution">
    <text evidence="1">The sequence shown here is derived from an EMBL/GenBank/DDBJ whole genome shotgun (WGS) entry which is preliminary data.</text>
</comment>
<protein>
    <submittedName>
        <fullName evidence="1">Uncharacterized protein</fullName>
    </submittedName>
</protein>
<reference evidence="1" key="1">
    <citation type="submission" date="2023-11" db="EMBL/GenBank/DDBJ databases">
        <title>Genome assemblies of two species of porcelain crab, Petrolisthes cinctipes and Petrolisthes manimaculis (Anomura: Porcellanidae).</title>
        <authorList>
            <person name="Angst P."/>
        </authorList>
    </citation>
    <scope>NUCLEOTIDE SEQUENCE</scope>
    <source>
        <strain evidence="1">PB745_02</strain>
        <tissue evidence="1">Gill</tissue>
    </source>
</reference>
<keyword evidence="2" id="KW-1185">Reference proteome</keyword>
<sequence length="84" mass="9438">MSELRGVQPSYCIVSYAKNKSVIGKRKCRAVGWVGLAWLPPLTLYQVLCAHLPDSHRLTEWRDVCPLGNMATARIYSLLLATHI</sequence>
<dbReference type="EMBL" id="JAWZYT010001902">
    <property type="protein sequence ID" value="KAK4308346.1"/>
    <property type="molecule type" value="Genomic_DNA"/>
</dbReference>